<dbReference type="InterPro" id="IPR004360">
    <property type="entry name" value="Glyas_Fos-R_dOase_dom"/>
</dbReference>
<dbReference type="PANTHER" id="PTHR35006">
    <property type="entry name" value="GLYOXALASE FAMILY PROTEIN (AFU_ORTHOLOGUE AFUA_5G14830)"/>
    <property type="match status" value="1"/>
</dbReference>
<protein>
    <submittedName>
        <fullName evidence="2">VOC family protein</fullName>
    </submittedName>
</protein>
<accession>A0ABW0FXP3</accession>
<gene>
    <name evidence="2" type="ORF">ACFPIE_14255</name>
</gene>
<dbReference type="EMBL" id="JBHSLF010000025">
    <property type="protein sequence ID" value="MFC5345083.1"/>
    <property type="molecule type" value="Genomic_DNA"/>
</dbReference>
<dbReference type="RefSeq" id="WP_374038163.1">
    <property type="nucleotide sequence ID" value="NZ_CP169082.1"/>
</dbReference>
<dbReference type="InterPro" id="IPR037523">
    <property type="entry name" value="VOC_core"/>
</dbReference>
<keyword evidence="3" id="KW-1185">Reference proteome</keyword>
<evidence type="ECO:0000313" key="2">
    <source>
        <dbReference type="EMBL" id="MFC5345083.1"/>
    </source>
</evidence>
<evidence type="ECO:0000259" key="1">
    <source>
        <dbReference type="PROSITE" id="PS51819"/>
    </source>
</evidence>
<dbReference type="PANTHER" id="PTHR35006:SF2">
    <property type="entry name" value="GLYOXALASE FAMILY PROTEIN (AFU_ORTHOLOGUE AFUA_5G14830)"/>
    <property type="match status" value="1"/>
</dbReference>
<dbReference type="Proteomes" id="UP001596152">
    <property type="component" value="Unassembled WGS sequence"/>
</dbReference>
<comment type="caution">
    <text evidence="2">The sequence shown here is derived from an EMBL/GenBank/DDBJ whole genome shotgun (WGS) entry which is preliminary data.</text>
</comment>
<proteinExistence type="predicted"/>
<sequence>MLDHIGIDVSDLKTSRAFYAAALAPLGYRVIQELTAEQTGANPIVMFGIDAPEFVIAEDKAPGLGNHIAFRAETRAAVDAFHAAALKAGGRDNGGPGLRPDYGPTYYAAFVFDPDGFNIEAVCHAPE</sequence>
<dbReference type="InterPro" id="IPR029068">
    <property type="entry name" value="Glyas_Bleomycin-R_OHBP_Dase"/>
</dbReference>
<reference evidence="3" key="1">
    <citation type="journal article" date="2019" name="Int. J. Syst. Evol. Microbiol.">
        <title>The Global Catalogue of Microorganisms (GCM) 10K type strain sequencing project: providing services to taxonomists for standard genome sequencing and annotation.</title>
        <authorList>
            <consortium name="The Broad Institute Genomics Platform"/>
            <consortium name="The Broad Institute Genome Sequencing Center for Infectious Disease"/>
            <person name="Wu L."/>
            <person name="Ma J."/>
        </authorList>
    </citation>
    <scope>NUCLEOTIDE SEQUENCE [LARGE SCALE GENOMIC DNA]</scope>
    <source>
        <strain evidence="3">JCM 12125</strain>
    </source>
</reference>
<dbReference type="Gene3D" id="3.10.180.10">
    <property type="entry name" value="2,3-Dihydroxybiphenyl 1,2-Dioxygenase, domain 1"/>
    <property type="match status" value="1"/>
</dbReference>
<organism evidence="2 3">
    <name type="scientific">Brevundimonas staleyi</name>
    <dbReference type="NCBI Taxonomy" id="74326"/>
    <lineage>
        <taxon>Bacteria</taxon>
        <taxon>Pseudomonadati</taxon>
        <taxon>Pseudomonadota</taxon>
        <taxon>Alphaproteobacteria</taxon>
        <taxon>Caulobacterales</taxon>
        <taxon>Caulobacteraceae</taxon>
        <taxon>Brevundimonas</taxon>
    </lineage>
</organism>
<dbReference type="CDD" id="cd07262">
    <property type="entry name" value="VOC_like"/>
    <property type="match status" value="1"/>
</dbReference>
<feature type="domain" description="VOC" evidence="1">
    <location>
        <begin position="1"/>
        <end position="124"/>
    </location>
</feature>
<dbReference type="PROSITE" id="PS51819">
    <property type="entry name" value="VOC"/>
    <property type="match status" value="1"/>
</dbReference>
<name>A0ABW0FXP3_9CAUL</name>
<evidence type="ECO:0000313" key="3">
    <source>
        <dbReference type="Proteomes" id="UP001596152"/>
    </source>
</evidence>
<dbReference type="Pfam" id="PF00903">
    <property type="entry name" value="Glyoxalase"/>
    <property type="match status" value="1"/>
</dbReference>
<dbReference type="SUPFAM" id="SSF54593">
    <property type="entry name" value="Glyoxalase/Bleomycin resistance protein/Dihydroxybiphenyl dioxygenase"/>
    <property type="match status" value="1"/>
</dbReference>